<dbReference type="InParanoid" id="D8SS90"/>
<accession>D8SS90</accession>
<name>D8SS90_SELML</name>
<keyword evidence="2" id="KW-1185">Reference proteome</keyword>
<dbReference type="Proteomes" id="UP000001514">
    <property type="component" value="Unassembled WGS sequence"/>
</dbReference>
<dbReference type="Gramene" id="EFJ12784">
    <property type="protein sequence ID" value="EFJ12784"/>
    <property type="gene ID" value="SELMODRAFT_425175"/>
</dbReference>
<evidence type="ECO:0000313" key="1">
    <source>
        <dbReference type="EMBL" id="EFJ12784.1"/>
    </source>
</evidence>
<reference evidence="1 2" key="1">
    <citation type="journal article" date="2011" name="Science">
        <title>The Selaginella genome identifies genetic changes associated with the evolution of vascular plants.</title>
        <authorList>
            <person name="Banks J.A."/>
            <person name="Nishiyama T."/>
            <person name="Hasebe M."/>
            <person name="Bowman J.L."/>
            <person name="Gribskov M."/>
            <person name="dePamphilis C."/>
            <person name="Albert V.A."/>
            <person name="Aono N."/>
            <person name="Aoyama T."/>
            <person name="Ambrose B.A."/>
            <person name="Ashton N.W."/>
            <person name="Axtell M.J."/>
            <person name="Barker E."/>
            <person name="Barker M.S."/>
            <person name="Bennetzen J.L."/>
            <person name="Bonawitz N.D."/>
            <person name="Chapple C."/>
            <person name="Cheng C."/>
            <person name="Correa L.G."/>
            <person name="Dacre M."/>
            <person name="DeBarry J."/>
            <person name="Dreyer I."/>
            <person name="Elias M."/>
            <person name="Engstrom E.M."/>
            <person name="Estelle M."/>
            <person name="Feng L."/>
            <person name="Finet C."/>
            <person name="Floyd S.K."/>
            <person name="Frommer W.B."/>
            <person name="Fujita T."/>
            <person name="Gramzow L."/>
            <person name="Gutensohn M."/>
            <person name="Harholt J."/>
            <person name="Hattori M."/>
            <person name="Heyl A."/>
            <person name="Hirai T."/>
            <person name="Hiwatashi Y."/>
            <person name="Ishikawa M."/>
            <person name="Iwata M."/>
            <person name="Karol K.G."/>
            <person name="Koehler B."/>
            <person name="Kolukisaoglu U."/>
            <person name="Kubo M."/>
            <person name="Kurata T."/>
            <person name="Lalonde S."/>
            <person name="Li K."/>
            <person name="Li Y."/>
            <person name="Litt A."/>
            <person name="Lyons E."/>
            <person name="Manning G."/>
            <person name="Maruyama T."/>
            <person name="Michael T.P."/>
            <person name="Mikami K."/>
            <person name="Miyazaki S."/>
            <person name="Morinaga S."/>
            <person name="Murata T."/>
            <person name="Mueller-Roeber B."/>
            <person name="Nelson D.R."/>
            <person name="Obara M."/>
            <person name="Oguri Y."/>
            <person name="Olmstead R.G."/>
            <person name="Onodera N."/>
            <person name="Petersen B.L."/>
            <person name="Pils B."/>
            <person name="Prigge M."/>
            <person name="Rensing S.A."/>
            <person name="Riano-Pachon D.M."/>
            <person name="Roberts A.W."/>
            <person name="Sato Y."/>
            <person name="Scheller H.V."/>
            <person name="Schulz B."/>
            <person name="Schulz C."/>
            <person name="Shakirov E.V."/>
            <person name="Shibagaki N."/>
            <person name="Shinohara N."/>
            <person name="Shippen D.E."/>
            <person name="Soerensen I."/>
            <person name="Sotooka R."/>
            <person name="Sugimoto N."/>
            <person name="Sugita M."/>
            <person name="Sumikawa N."/>
            <person name="Tanurdzic M."/>
            <person name="Theissen G."/>
            <person name="Ulvskov P."/>
            <person name="Wakazuki S."/>
            <person name="Weng J.K."/>
            <person name="Willats W.W."/>
            <person name="Wipf D."/>
            <person name="Wolf P.G."/>
            <person name="Yang L."/>
            <person name="Zimmer A.D."/>
            <person name="Zhu Q."/>
            <person name="Mitros T."/>
            <person name="Hellsten U."/>
            <person name="Loque D."/>
            <person name="Otillar R."/>
            <person name="Salamov A."/>
            <person name="Schmutz J."/>
            <person name="Shapiro H."/>
            <person name="Lindquist E."/>
            <person name="Lucas S."/>
            <person name="Rokhsar D."/>
            <person name="Grigoriev I.V."/>
        </authorList>
    </citation>
    <scope>NUCLEOTIDE SEQUENCE [LARGE SCALE GENOMIC DNA]</scope>
</reference>
<organism evidence="2">
    <name type="scientific">Selaginella moellendorffii</name>
    <name type="common">Spikemoss</name>
    <dbReference type="NCBI Taxonomy" id="88036"/>
    <lineage>
        <taxon>Eukaryota</taxon>
        <taxon>Viridiplantae</taxon>
        <taxon>Streptophyta</taxon>
        <taxon>Embryophyta</taxon>
        <taxon>Tracheophyta</taxon>
        <taxon>Lycopodiopsida</taxon>
        <taxon>Selaginellales</taxon>
        <taxon>Selaginellaceae</taxon>
        <taxon>Selaginella</taxon>
    </lineage>
</organism>
<proteinExistence type="predicted"/>
<evidence type="ECO:0000313" key="2">
    <source>
        <dbReference type="Proteomes" id="UP000001514"/>
    </source>
</evidence>
<protein>
    <submittedName>
        <fullName evidence="1">Uncharacterized protein</fullName>
    </submittedName>
</protein>
<dbReference type="HOGENOM" id="CLU_746801_0_0_1"/>
<gene>
    <name evidence="1" type="ORF">SELMODRAFT_425175</name>
</gene>
<sequence>MEMTRLGSRCRCFGSAFVAAKACASACLIDQENLSWRTAPSSLCGPRWSPSTLDGRKEEAARCMVAVLTGKGSAVTLAVGLYDVPNILDLVCKLTESDYFFYLPVKNLGWNLRIHTEQRDTVEEYYSKLEGDRNALPRVPPATYPCVEVTTSPLRVSEARLLLRGIRSNQLLRSLLLHRPPQSTLPHYYTIVNASAHARLWLGRYDLPIYYDYSLTYGELCTRGAASAEEEALNGGFLVERGPSVVETVLRHNTLNHMWKEGPTAYEKLVHMRPEDYEPPEEAVAQDENLWKALQQLRHAVVATPSYAWGHALSTAVFMYAKHFPLEPEAKRKFLFRHGVPKHFGTLQVFDTILKLSQPLDSVAIKERTCA</sequence>
<dbReference type="AlphaFoldDB" id="D8SS90"/>
<dbReference type="EMBL" id="GL377637">
    <property type="protein sequence ID" value="EFJ12784.1"/>
    <property type="molecule type" value="Genomic_DNA"/>
</dbReference>
<dbReference type="KEGG" id="smo:SELMODRAFT_425175"/>